<organism evidence="3 4">
    <name type="scientific">Natronincola peptidivorans</name>
    <dbReference type="NCBI Taxonomy" id="426128"/>
    <lineage>
        <taxon>Bacteria</taxon>
        <taxon>Bacillati</taxon>
        <taxon>Bacillota</taxon>
        <taxon>Clostridia</taxon>
        <taxon>Peptostreptococcales</taxon>
        <taxon>Natronincolaceae</taxon>
        <taxon>Natronincola</taxon>
    </lineage>
</organism>
<dbReference type="STRING" id="426128.SAMN05660297_03394"/>
<reference evidence="3 4" key="1">
    <citation type="submission" date="2016-10" db="EMBL/GenBank/DDBJ databases">
        <authorList>
            <person name="de Groot N.N."/>
        </authorList>
    </citation>
    <scope>NUCLEOTIDE SEQUENCE [LARGE SCALE GENOMIC DNA]</scope>
    <source>
        <strain evidence="3 4">DSM 18979</strain>
    </source>
</reference>
<keyword evidence="1" id="KW-1133">Transmembrane helix</keyword>
<dbReference type="EMBL" id="FOHU01000027">
    <property type="protein sequence ID" value="SET75450.1"/>
    <property type="molecule type" value="Genomic_DNA"/>
</dbReference>
<evidence type="ECO:0000313" key="3">
    <source>
        <dbReference type="EMBL" id="SET75450.1"/>
    </source>
</evidence>
<dbReference type="OrthoDB" id="5753718at2"/>
<dbReference type="PROSITE" id="PS51257">
    <property type="entry name" value="PROKAR_LIPOPROTEIN"/>
    <property type="match status" value="1"/>
</dbReference>
<feature type="transmembrane region" description="Helical" evidence="1">
    <location>
        <begin position="112"/>
        <end position="130"/>
    </location>
</feature>
<dbReference type="RefSeq" id="WP_090446693.1">
    <property type="nucleotide sequence ID" value="NZ_FOHU01000027.1"/>
</dbReference>
<feature type="transmembrane region" description="Helical" evidence="1">
    <location>
        <begin position="296"/>
        <end position="316"/>
    </location>
</feature>
<feature type="transmembrane region" description="Helical" evidence="1">
    <location>
        <begin position="331"/>
        <end position="354"/>
    </location>
</feature>
<keyword evidence="2" id="KW-0732">Signal</keyword>
<gene>
    <name evidence="3" type="ORF">SAMN05660297_03394</name>
</gene>
<feature type="transmembrane region" description="Helical" evidence="1">
    <location>
        <begin position="162"/>
        <end position="183"/>
    </location>
</feature>
<feature type="transmembrane region" description="Helical" evidence="1">
    <location>
        <begin position="190"/>
        <end position="209"/>
    </location>
</feature>
<sequence length="356" mass="39104">MLAKKATIVIIFLLLFSCSVFASNEGGEYDYQRVRAVVVEENTIQEEIQVQIVKAKLLDGPFQEGIVQFRHPLIEGSRYNIQLEKNMKVFLSIQIENNQLVAVSFNDVVRDFYLKILFGLFVILLVIFGGFKGIRSFIALVITALCIVYIFIPLIIGGHDFIIATFLASSIIVITSFVLISGFTRKSLSAILGTIGGTVTSAVLAIYFGNKTYLTGISDEMLEILVAYSTYNIDYRGLLYSGIIIGALGAVMDVSMTITSVIYEIKSKTPRIPIRSLFFSGLSVGRDIMATMTNTLILAYVGTSLPLLLIFIFSNMSLNDIVNSQYIASEIIRSLCGSIGLIMTIPITSVIAAINS</sequence>
<dbReference type="AlphaFoldDB" id="A0A1I0GW32"/>
<name>A0A1I0GW32_9FIRM</name>
<dbReference type="PANTHER" id="PTHR41771">
    <property type="entry name" value="MEMBRANE PROTEIN-RELATED"/>
    <property type="match status" value="1"/>
</dbReference>
<proteinExistence type="predicted"/>
<keyword evidence="1" id="KW-0472">Membrane</keyword>
<evidence type="ECO:0000256" key="2">
    <source>
        <dbReference type="SAM" id="SignalP"/>
    </source>
</evidence>
<evidence type="ECO:0000313" key="4">
    <source>
        <dbReference type="Proteomes" id="UP000199568"/>
    </source>
</evidence>
<dbReference type="InterPro" id="IPR012507">
    <property type="entry name" value="YibE_F"/>
</dbReference>
<accession>A0A1I0GW32</accession>
<evidence type="ECO:0000256" key="1">
    <source>
        <dbReference type="SAM" id="Phobius"/>
    </source>
</evidence>
<dbReference type="Pfam" id="PF07907">
    <property type="entry name" value="YibE_F"/>
    <property type="match status" value="1"/>
</dbReference>
<feature type="chain" id="PRO_5011761129" evidence="2">
    <location>
        <begin position="23"/>
        <end position="356"/>
    </location>
</feature>
<feature type="transmembrane region" description="Helical" evidence="1">
    <location>
        <begin position="137"/>
        <end position="156"/>
    </location>
</feature>
<dbReference type="PANTHER" id="PTHR41771:SF1">
    <property type="entry name" value="MEMBRANE PROTEIN"/>
    <property type="match status" value="1"/>
</dbReference>
<feature type="transmembrane region" description="Helical" evidence="1">
    <location>
        <begin position="238"/>
        <end position="263"/>
    </location>
</feature>
<keyword evidence="4" id="KW-1185">Reference proteome</keyword>
<keyword evidence="1" id="KW-0812">Transmembrane</keyword>
<dbReference type="Proteomes" id="UP000199568">
    <property type="component" value="Unassembled WGS sequence"/>
</dbReference>
<protein>
    <submittedName>
        <fullName evidence="3">Uncharacterized membrane protein</fullName>
    </submittedName>
</protein>
<feature type="signal peptide" evidence="2">
    <location>
        <begin position="1"/>
        <end position="22"/>
    </location>
</feature>